<feature type="compositionally biased region" description="Acidic residues" evidence="3">
    <location>
        <begin position="365"/>
        <end position="386"/>
    </location>
</feature>
<dbReference type="OMA" id="HWRIMEN"/>
<evidence type="ECO:0000256" key="3">
    <source>
        <dbReference type="SAM" id="MobiDB-lite"/>
    </source>
</evidence>
<dbReference type="SUPFAM" id="SSF52058">
    <property type="entry name" value="L domain-like"/>
    <property type="match status" value="1"/>
</dbReference>
<keyword evidence="5" id="KW-1185">Reference proteome</keyword>
<dbReference type="InterPro" id="IPR003591">
    <property type="entry name" value="Leu-rich_rpt_typical-subtyp"/>
</dbReference>
<protein>
    <submittedName>
        <fullName evidence="4">Chondroadherin</fullName>
    </submittedName>
</protein>
<sequence length="507" mass="54353">METALPYPARIYLANELHGRISLTKSRASMKHNGLVFKHSLRFYRNAAGSLIKAGKDAQRAALVALPPNFGCAASLRSLLPGHWRIMENLRLIPVLVTAAVLYSAGAGDTSNDDVATALRSESEDTDCPEALRLLQRRQRRSGEMGRGTDLGQAGAVDCSSMEILDLSGSRITRWPFRPGQSCPQLQNLDLSDNLLQELPVDAFIGMPNLTVLRLAHNGFLEFPNMTGLKSLWELDLSSNAISSIPAGALFENPEVVHLDLSRNKLNNLPSSGEWLPESNVLSYLTVAHNRISSLGDAFFGGFADLDWLDLSENGLEMLDPESFAGVEDLDNLLLTGNPLGCRISLTGTCFCPGDCSANATREAAEEDEDEDEEDGDNEDDDETDDGPLIKVPASWCKLPLCISKRSVSSISNASVAAAEQEKFGNSTSGSAAENASNTTYVAEKAGSTRNTTSASGVDVLSNTTKTEAKAKSSGNSTSASKTENISKSLDVGAQAKGMGRRTYPML</sequence>
<evidence type="ECO:0000313" key="5">
    <source>
        <dbReference type="Proteomes" id="UP000186817"/>
    </source>
</evidence>
<name>A0A1Q9CPW2_SYMMI</name>
<dbReference type="PANTHER" id="PTHR45712">
    <property type="entry name" value="AGAP008170-PA"/>
    <property type="match status" value="1"/>
</dbReference>
<dbReference type="GO" id="GO:0005615">
    <property type="term" value="C:extracellular space"/>
    <property type="evidence" value="ECO:0007669"/>
    <property type="project" value="TreeGrafter"/>
</dbReference>
<feature type="compositionally biased region" description="Polar residues" evidence="3">
    <location>
        <begin position="473"/>
        <end position="488"/>
    </location>
</feature>
<evidence type="ECO:0000313" key="4">
    <source>
        <dbReference type="EMBL" id="OLP84950.1"/>
    </source>
</evidence>
<dbReference type="InterPro" id="IPR032675">
    <property type="entry name" value="LRR_dom_sf"/>
</dbReference>
<dbReference type="EMBL" id="LSRX01001004">
    <property type="protein sequence ID" value="OLP84950.1"/>
    <property type="molecule type" value="Genomic_DNA"/>
</dbReference>
<dbReference type="PANTHER" id="PTHR45712:SF22">
    <property type="entry name" value="INSULIN-LIKE GROWTH FACTOR-BINDING PROTEIN COMPLEX ACID LABILE SUBUNIT"/>
    <property type="match status" value="1"/>
</dbReference>
<dbReference type="Proteomes" id="UP000186817">
    <property type="component" value="Unassembled WGS sequence"/>
</dbReference>
<proteinExistence type="predicted"/>
<keyword evidence="2" id="KW-0677">Repeat</keyword>
<dbReference type="InterPro" id="IPR050333">
    <property type="entry name" value="SLRP"/>
</dbReference>
<feature type="region of interest" description="Disordered" evidence="3">
    <location>
        <begin position="362"/>
        <end position="391"/>
    </location>
</feature>
<dbReference type="AlphaFoldDB" id="A0A1Q9CPW2"/>
<gene>
    <name evidence="4" type="primary">Chad</name>
    <name evidence="4" type="ORF">AK812_SmicGene34110</name>
</gene>
<accession>A0A1Q9CPW2</accession>
<dbReference type="PROSITE" id="PS51450">
    <property type="entry name" value="LRR"/>
    <property type="match status" value="2"/>
</dbReference>
<organism evidence="4 5">
    <name type="scientific">Symbiodinium microadriaticum</name>
    <name type="common">Dinoflagellate</name>
    <name type="synonym">Zooxanthella microadriatica</name>
    <dbReference type="NCBI Taxonomy" id="2951"/>
    <lineage>
        <taxon>Eukaryota</taxon>
        <taxon>Sar</taxon>
        <taxon>Alveolata</taxon>
        <taxon>Dinophyceae</taxon>
        <taxon>Suessiales</taxon>
        <taxon>Symbiodiniaceae</taxon>
        <taxon>Symbiodinium</taxon>
    </lineage>
</organism>
<dbReference type="OrthoDB" id="427790at2759"/>
<dbReference type="Pfam" id="PF13855">
    <property type="entry name" value="LRR_8"/>
    <property type="match status" value="3"/>
</dbReference>
<feature type="compositionally biased region" description="Polar residues" evidence="3">
    <location>
        <begin position="448"/>
        <end position="466"/>
    </location>
</feature>
<dbReference type="InterPro" id="IPR001611">
    <property type="entry name" value="Leu-rich_rpt"/>
</dbReference>
<keyword evidence="1" id="KW-0433">Leucine-rich repeat</keyword>
<dbReference type="SMART" id="SM00369">
    <property type="entry name" value="LRR_TYP"/>
    <property type="match status" value="6"/>
</dbReference>
<feature type="region of interest" description="Disordered" evidence="3">
    <location>
        <begin position="445"/>
        <end position="507"/>
    </location>
</feature>
<reference evidence="4 5" key="1">
    <citation type="submission" date="2016-02" db="EMBL/GenBank/DDBJ databases">
        <title>Genome analysis of coral dinoflagellate symbionts highlights evolutionary adaptations to a symbiotic lifestyle.</title>
        <authorList>
            <person name="Aranda M."/>
            <person name="Li Y."/>
            <person name="Liew Y.J."/>
            <person name="Baumgarten S."/>
            <person name="Simakov O."/>
            <person name="Wilson M."/>
            <person name="Piel J."/>
            <person name="Ashoor H."/>
            <person name="Bougouffa S."/>
            <person name="Bajic V.B."/>
            <person name="Ryu T."/>
            <person name="Ravasi T."/>
            <person name="Bayer T."/>
            <person name="Micklem G."/>
            <person name="Kim H."/>
            <person name="Bhak J."/>
            <person name="Lajeunesse T.C."/>
            <person name="Voolstra C.R."/>
        </authorList>
    </citation>
    <scope>NUCLEOTIDE SEQUENCE [LARGE SCALE GENOMIC DNA]</scope>
    <source>
        <strain evidence="4 5">CCMP2467</strain>
    </source>
</reference>
<evidence type="ECO:0000256" key="1">
    <source>
        <dbReference type="ARBA" id="ARBA00022614"/>
    </source>
</evidence>
<evidence type="ECO:0000256" key="2">
    <source>
        <dbReference type="ARBA" id="ARBA00022737"/>
    </source>
</evidence>
<dbReference type="Gene3D" id="3.80.10.10">
    <property type="entry name" value="Ribonuclease Inhibitor"/>
    <property type="match status" value="1"/>
</dbReference>
<comment type="caution">
    <text evidence="4">The sequence shown here is derived from an EMBL/GenBank/DDBJ whole genome shotgun (WGS) entry which is preliminary data.</text>
</comment>